<dbReference type="Gene3D" id="1.10.10.10">
    <property type="entry name" value="Winged helix-like DNA-binding domain superfamily/Winged helix DNA-binding domain"/>
    <property type="match status" value="1"/>
</dbReference>
<dbReference type="EMBL" id="BMCT01000001">
    <property type="protein sequence ID" value="GGF54732.1"/>
    <property type="molecule type" value="Genomic_DNA"/>
</dbReference>
<dbReference type="SMART" id="SM00895">
    <property type="entry name" value="FCD"/>
    <property type="match status" value="1"/>
</dbReference>
<dbReference type="InterPro" id="IPR000524">
    <property type="entry name" value="Tscrpt_reg_HTH_GntR"/>
</dbReference>
<organism evidence="5 6">
    <name type="scientific">Azorhizobium oxalatiphilum</name>
    <dbReference type="NCBI Taxonomy" id="980631"/>
    <lineage>
        <taxon>Bacteria</taxon>
        <taxon>Pseudomonadati</taxon>
        <taxon>Pseudomonadota</taxon>
        <taxon>Alphaproteobacteria</taxon>
        <taxon>Hyphomicrobiales</taxon>
        <taxon>Xanthobacteraceae</taxon>
        <taxon>Azorhizobium</taxon>
    </lineage>
</organism>
<gene>
    <name evidence="5" type="ORF">GCM10007301_12850</name>
</gene>
<reference evidence="5" key="1">
    <citation type="journal article" date="2014" name="Int. J. Syst. Evol. Microbiol.">
        <title>Complete genome sequence of Corynebacterium casei LMG S-19264T (=DSM 44701T), isolated from a smear-ripened cheese.</title>
        <authorList>
            <consortium name="US DOE Joint Genome Institute (JGI-PGF)"/>
            <person name="Walter F."/>
            <person name="Albersmeier A."/>
            <person name="Kalinowski J."/>
            <person name="Ruckert C."/>
        </authorList>
    </citation>
    <scope>NUCLEOTIDE SEQUENCE</scope>
    <source>
        <strain evidence="5">CCM 7897</strain>
    </source>
</reference>
<protein>
    <recommendedName>
        <fullName evidence="4">HTH gntR-type domain-containing protein</fullName>
    </recommendedName>
</protein>
<feature type="domain" description="HTH gntR-type" evidence="4">
    <location>
        <begin position="14"/>
        <end position="81"/>
    </location>
</feature>
<dbReference type="SMART" id="SM00345">
    <property type="entry name" value="HTH_GNTR"/>
    <property type="match status" value="1"/>
</dbReference>
<evidence type="ECO:0000256" key="1">
    <source>
        <dbReference type="ARBA" id="ARBA00023015"/>
    </source>
</evidence>
<dbReference type="InterPro" id="IPR008920">
    <property type="entry name" value="TF_FadR/GntR_C"/>
</dbReference>
<keyword evidence="2" id="KW-0238">DNA-binding</keyword>
<dbReference type="GO" id="GO:0003700">
    <property type="term" value="F:DNA-binding transcription factor activity"/>
    <property type="evidence" value="ECO:0007669"/>
    <property type="project" value="InterPro"/>
</dbReference>
<evidence type="ECO:0000256" key="3">
    <source>
        <dbReference type="ARBA" id="ARBA00023163"/>
    </source>
</evidence>
<dbReference type="RefSeq" id="WP_188576426.1">
    <property type="nucleotide sequence ID" value="NZ_BMCT01000001.1"/>
</dbReference>
<keyword evidence="3" id="KW-0804">Transcription</keyword>
<dbReference type="Pfam" id="PF07729">
    <property type="entry name" value="FCD"/>
    <property type="match status" value="1"/>
</dbReference>
<evidence type="ECO:0000259" key="4">
    <source>
        <dbReference type="PROSITE" id="PS50949"/>
    </source>
</evidence>
<dbReference type="InterPro" id="IPR036390">
    <property type="entry name" value="WH_DNA-bd_sf"/>
</dbReference>
<keyword evidence="6" id="KW-1185">Reference proteome</keyword>
<sequence length="221" mass="24450">MNDETELLQAVQREPVVKHVHRELRRAILQGRFPPDSRLVETSLAKTLNVSRTPVREAISKLEIEGLVRRLRGGGVVVEDTSARLSEVVILRQALEGAAVRLACTRASDAELDALLAASEEASQSVPTGSVRLRSELDREFHLRIAQMSHSVRLVSLIEEFYEYSYSELAPGSGPADLDLLQHQHIAVARALKARDEAAAEAAIRTHLDTVLKIVRKRVGE</sequence>
<dbReference type="CDD" id="cd07377">
    <property type="entry name" value="WHTH_GntR"/>
    <property type="match status" value="1"/>
</dbReference>
<evidence type="ECO:0000256" key="2">
    <source>
        <dbReference type="ARBA" id="ARBA00023125"/>
    </source>
</evidence>
<evidence type="ECO:0000313" key="6">
    <source>
        <dbReference type="Proteomes" id="UP000606044"/>
    </source>
</evidence>
<accession>A0A917F7J5</accession>
<dbReference type="AlphaFoldDB" id="A0A917F7J5"/>
<dbReference type="SUPFAM" id="SSF48008">
    <property type="entry name" value="GntR ligand-binding domain-like"/>
    <property type="match status" value="1"/>
</dbReference>
<dbReference type="InterPro" id="IPR036388">
    <property type="entry name" value="WH-like_DNA-bd_sf"/>
</dbReference>
<dbReference type="PANTHER" id="PTHR43537:SF51">
    <property type="entry name" value="HTH-TYPE TRANSCRIPTIONAL REGULATOR LGOR-RELATED"/>
    <property type="match status" value="1"/>
</dbReference>
<dbReference type="Proteomes" id="UP000606044">
    <property type="component" value="Unassembled WGS sequence"/>
</dbReference>
<evidence type="ECO:0000313" key="5">
    <source>
        <dbReference type="EMBL" id="GGF54732.1"/>
    </source>
</evidence>
<reference evidence="5" key="2">
    <citation type="submission" date="2020-09" db="EMBL/GenBank/DDBJ databases">
        <authorList>
            <person name="Sun Q."/>
            <person name="Sedlacek I."/>
        </authorList>
    </citation>
    <scope>NUCLEOTIDE SEQUENCE</scope>
    <source>
        <strain evidence="5">CCM 7897</strain>
    </source>
</reference>
<dbReference type="SUPFAM" id="SSF46785">
    <property type="entry name" value="Winged helix' DNA-binding domain"/>
    <property type="match status" value="1"/>
</dbReference>
<dbReference type="InterPro" id="IPR011711">
    <property type="entry name" value="GntR_C"/>
</dbReference>
<dbReference type="Gene3D" id="1.20.120.530">
    <property type="entry name" value="GntR ligand-binding domain-like"/>
    <property type="match status" value="1"/>
</dbReference>
<name>A0A917F7J5_9HYPH</name>
<comment type="caution">
    <text evidence="5">The sequence shown here is derived from an EMBL/GenBank/DDBJ whole genome shotgun (WGS) entry which is preliminary data.</text>
</comment>
<dbReference type="GO" id="GO:0003677">
    <property type="term" value="F:DNA binding"/>
    <property type="evidence" value="ECO:0007669"/>
    <property type="project" value="UniProtKB-KW"/>
</dbReference>
<dbReference type="PROSITE" id="PS50949">
    <property type="entry name" value="HTH_GNTR"/>
    <property type="match status" value="1"/>
</dbReference>
<dbReference type="PRINTS" id="PR00035">
    <property type="entry name" value="HTHGNTR"/>
</dbReference>
<dbReference type="PANTHER" id="PTHR43537">
    <property type="entry name" value="TRANSCRIPTIONAL REGULATOR, GNTR FAMILY"/>
    <property type="match status" value="1"/>
</dbReference>
<keyword evidence="1" id="KW-0805">Transcription regulation</keyword>
<dbReference type="Pfam" id="PF00392">
    <property type="entry name" value="GntR"/>
    <property type="match status" value="1"/>
</dbReference>
<proteinExistence type="predicted"/>